<dbReference type="SUPFAM" id="SSF69118">
    <property type="entry name" value="AhpD-like"/>
    <property type="match status" value="1"/>
</dbReference>
<name>A0A369UIK5_9GAMM</name>
<dbReference type="OrthoDB" id="9808310at2"/>
<proteinExistence type="predicted"/>
<sequence length="185" mass="19605">MSAFPVHTIESAPEQSKPSLQALQSAFGIIPNIAGAMATSPVLIGSLVGLFGKVHGGSFSEAQIQIVLLTNAVTNACPWAVAFHSFLAVKEGVDPADVDAIRDRRTPKHAGSAALSTLARTLIEKRGHLSELDKSAFLDAGFGEDRLLEVIAIVAASTITNYNGNVTNPPLEDAFQAYRWRAPRA</sequence>
<accession>A0A369UIK5</accession>
<dbReference type="PANTHER" id="PTHR35446">
    <property type="entry name" value="SI:CH211-175M2.5"/>
    <property type="match status" value="1"/>
</dbReference>
<dbReference type="GO" id="GO:0051920">
    <property type="term" value="F:peroxiredoxin activity"/>
    <property type="evidence" value="ECO:0007669"/>
    <property type="project" value="InterPro"/>
</dbReference>
<dbReference type="RefSeq" id="WP_114846776.1">
    <property type="nucleotide sequence ID" value="NZ_JBHSPE010000021.1"/>
</dbReference>
<organism evidence="2 3">
    <name type="scientific">Dyella tabacisoli</name>
    <dbReference type="NCBI Taxonomy" id="2282381"/>
    <lineage>
        <taxon>Bacteria</taxon>
        <taxon>Pseudomonadati</taxon>
        <taxon>Pseudomonadota</taxon>
        <taxon>Gammaproteobacteria</taxon>
        <taxon>Lysobacterales</taxon>
        <taxon>Rhodanobacteraceae</taxon>
        <taxon>Dyella</taxon>
    </lineage>
</organism>
<keyword evidence="3" id="KW-1185">Reference proteome</keyword>
<dbReference type="Proteomes" id="UP000253782">
    <property type="component" value="Unassembled WGS sequence"/>
</dbReference>
<dbReference type="EMBL" id="QQAH01000017">
    <property type="protein sequence ID" value="RDD80391.1"/>
    <property type="molecule type" value="Genomic_DNA"/>
</dbReference>
<comment type="caution">
    <text evidence="2">The sequence shown here is derived from an EMBL/GenBank/DDBJ whole genome shotgun (WGS) entry which is preliminary data.</text>
</comment>
<dbReference type="PANTHER" id="PTHR35446:SF3">
    <property type="entry name" value="CMD DOMAIN-CONTAINING PROTEIN"/>
    <property type="match status" value="1"/>
</dbReference>
<feature type="domain" description="Carboxymuconolactone decarboxylase-like" evidence="1">
    <location>
        <begin position="51"/>
        <end position="119"/>
    </location>
</feature>
<evidence type="ECO:0000313" key="3">
    <source>
        <dbReference type="Proteomes" id="UP000253782"/>
    </source>
</evidence>
<evidence type="ECO:0000259" key="1">
    <source>
        <dbReference type="Pfam" id="PF02627"/>
    </source>
</evidence>
<evidence type="ECO:0000313" key="2">
    <source>
        <dbReference type="EMBL" id="RDD80391.1"/>
    </source>
</evidence>
<protein>
    <submittedName>
        <fullName evidence="2">Carboxymuconolactone decarboxylase family protein</fullName>
    </submittedName>
</protein>
<dbReference type="InterPro" id="IPR003779">
    <property type="entry name" value="CMD-like"/>
</dbReference>
<dbReference type="InterPro" id="IPR029032">
    <property type="entry name" value="AhpD-like"/>
</dbReference>
<dbReference type="Pfam" id="PF02627">
    <property type="entry name" value="CMD"/>
    <property type="match status" value="1"/>
</dbReference>
<reference evidence="2 3" key="1">
    <citation type="submission" date="2018-07" db="EMBL/GenBank/DDBJ databases">
        <title>Dyella tabacisoli L4-6T, whole genome shotgun sequence.</title>
        <authorList>
            <person name="Zhou X.-K."/>
            <person name="Li W.-J."/>
            <person name="Duan Y.-Q."/>
        </authorList>
    </citation>
    <scope>NUCLEOTIDE SEQUENCE [LARGE SCALE GENOMIC DNA]</scope>
    <source>
        <strain evidence="2 3">L4-6</strain>
    </source>
</reference>
<gene>
    <name evidence="2" type="ORF">DVJ77_17300</name>
</gene>
<dbReference type="AlphaFoldDB" id="A0A369UIK5"/>
<dbReference type="Gene3D" id="1.20.1290.10">
    <property type="entry name" value="AhpD-like"/>
    <property type="match status" value="1"/>
</dbReference>